<dbReference type="RefSeq" id="WP_146383566.1">
    <property type="nucleotide sequence ID" value="NZ_VFIO01000001.1"/>
</dbReference>
<comment type="caution">
    <text evidence="3">The sequence shown here is derived from an EMBL/GenBank/DDBJ whole genome shotgun (WGS) entry which is preliminary data.</text>
</comment>
<dbReference type="PANTHER" id="PTHR35861:SF1">
    <property type="entry name" value="PHAGE TAIL SHEATH PROTEIN"/>
    <property type="match status" value="1"/>
</dbReference>
<dbReference type="EMBL" id="VFIO01000001">
    <property type="protein sequence ID" value="TWR92064.1"/>
    <property type="molecule type" value="Genomic_DNA"/>
</dbReference>
<evidence type="ECO:0000256" key="1">
    <source>
        <dbReference type="ARBA" id="ARBA00008005"/>
    </source>
</evidence>
<reference evidence="3 4" key="1">
    <citation type="submission" date="2019-06" db="EMBL/GenBank/DDBJ databases">
        <title>Pseudomonas bimorpha sp. nov. isolated from bovine raw milk and skim milk concentrate.</title>
        <authorList>
            <person name="Hofmann K."/>
            <person name="Huptas C."/>
            <person name="Doll E."/>
            <person name="Scherer S."/>
            <person name="Wenning M."/>
        </authorList>
    </citation>
    <scope>NUCLEOTIDE SEQUENCE [LARGE SCALE GENOMIC DNA]</scope>
    <source>
        <strain evidence="3 4">DSM 108989</strain>
    </source>
</reference>
<name>A0ABY3GK94_9PSED</name>
<feature type="domain" description="Tail sheath protein C-terminal" evidence="2">
    <location>
        <begin position="375"/>
        <end position="481"/>
    </location>
</feature>
<protein>
    <submittedName>
        <fullName evidence="3">Phage tail sheath family protein</fullName>
    </submittedName>
</protein>
<gene>
    <name evidence="3" type="ORF">FJD38_00130</name>
</gene>
<keyword evidence="4" id="KW-1185">Reference proteome</keyword>
<dbReference type="Pfam" id="PF17482">
    <property type="entry name" value="Phage_sheath_1C"/>
    <property type="match status" value="1"/>
</dbReference>
<evidence type="ECO:0000313" key="3">
    <source>
        <dbReference type="EMBL" id="TWR92064.1"/>
    </source>
</evidence>
<proteinExistence type="inferred from homology"/>
<comment type="similarity">
    <text evidence="1">Belongs to the myoviridae tail sheath protein family.</text>
</comment>
<accession>A0ABY3GK94</accession>
<dbReference type="InterPro" id="IPR052042">
    <property type="entry name" value="Tail_sheath_structural"/>
</dbReference>
<dbReference type="InterPro" id="IPR020287">
    <property type="entry name" value="Tail_sheath_C"/>
</dbReference>
<dbReference type="PANTHER" id="PTHR35861">
    <property type="match status" value="1"/>
</dbReference>
<dbReference type="Proteomes" id="UP000318428">
    <property type="component" value="Unassembled WGS sequence"/>
</dbReference>
<evidence type="ECO:0000259" key="2">
    <source>
        <dbReference type="Pfam" id="PF17482"/>
    </source>
</evidence>
<sequence>MAVQIAFPGIYIIEDTSLSVSISGRSTAIPVFVGVFAPRVGVPVMECVRIENWMDFIEKFYPQALVARFTDDAPLEVTGTKSRKKKSTATQEQSEPVATVSETTFKEVGLALGSFSLRHYFENGGGTCYVLSLAEANYEVNVAKLAPAIAKVPDITLLVYCEYLQAERDLQVYTALNTLLLDNQGFFLLADSPDGETITDLESTQTAAYYPAFETNYKRQPIIKNDDLDLSATEVLLKGYDDYPTLSRLKAALDADVNDKLEEEQKLYDDLVIQVEALLNSASSIYLRASPAMAGLYAVTDRTRGVWKAPANIAVAGVKSLVEIDGISETPTPAYMTPAKLADVHAAGVNAIRSFFGKGVVVWGARTLKGTEQNSDPNWIYVPVRRLFNSVERDVKAALGRVMFEPNHSATWETVRSAIDNYLFDLWKEGALQGVKPQEAYFVQVGLGGTMTKQDIDEGNLIVEIGLAAVRPVEFVILRFTQNIEEAGSKALAAVSNYV</sequence>
<dbReference type="Gene3D" id="3.40.50.11780">
    <property type="match status" value="1"/>
</dbReference>
<evidence type="ECO:0000313" key="4">
    <source>
        <dbReference type="Proteomes" id="UP000318428"/>
    </source>
</evidence>
<organism evidence="3 4">
    <name type="scientific">Pseudomonas saxonica</name>
    <dbReference type="NCBI Taxonomy" id="2600598"/>
    <lineage>
        <taxon>Bacteria</taxon>
        <taxon>Pseudomonadati</taxon>
        <taxon>Pseudomonadota</taxon>
        <taxon>Gammaproteobacteria</taxon>
        <taxon>Pseudomonadales</taxon>
        <taxon>Pseudomonadaceae</taxon>
        <taxon>Pseudomonas</taxon>
    </lineage>
</organism>